<feature type="region of interest" description="Disordered" evidence="1">
    <location>
        <begin position="62"/>
        <end position="82"/>
    </location>
</feature>
<dbReference type="NCBIfam" id="NF045611">
    <property type="entry name" value="small_CydP"/>
    <property type="match status" value="1"/>
</dbReference>
<evidence type="ECO:0000256" key="2">
    <source>
        <dbReference type="SAM" id="Phobius"/>
    </source>
</evidence>
<reference evidence="3 4" key="1">
    <citation type="submission" date="2019-02" db="EMBL/GenBank/DDBJ databases">
        <title>Genomic Encyclopedia of Type Strains, Phase IV (KMG-IV): sequencing the most valuable type-strain genomes for metagenomic binning, comparative biology and taxonomic classification.</title>
        <authorList>
            <person name="Goeker M."/>
        </authorList>
    </citation>
    <scope>NUCLEOTIDE SEQUENCE [LARGE SCALE GENOMIC DNA]</scope>
    <source>
        <strain evidence="3 4">DSM 21223</strain>
    </source>
</reference>
<proteinExistence type="predicted"/>
<evidence type="ECO:0000313" key="4">
    <source>
        <dbReference type="Proteomes" id="UP000292136"/>
    </source>
</evidence>
<accession>A0ABY0IP14</accession>
<keyword evidence="2" id="KW-0812">Transmembrane</keyword>
<name>A0ABY0IP14_9RHOO</name>
<dbReference type="Proteomes" id="UP000292136">
    <property type="component" value="Unassembled WGS sequence"/>
</dbReference>
<dbReference type="InterPro" id="IPR054636">
    <property type="entry name" value="CydP"/>
</dbReference>
<keyword evidence="4" id="KW-1185">Reference proteome</keyword>
<sequence>MSAQDVSSARPRRGLSAFLARHRLACHLAVVLLLKIILLRVLWLNYVAPYRVAVDEQRMAQQLTGSTKQPIREVHHDRFDGR</sequence>
<protein>
    <submittedName>
        <fullName evidence="3">Uncharacterized protein</fullName>
    </submittedName>
</protein>
<dbReference type="RefSeq" id="WP_130458126.1">
    <property type="nucleotide sequence ID" value="NZ_SHKM01000001.1"/>
</dbReference>
<keyword evidence="2" id="KW-1133">Transmembrane helix</keyword>
<organism evidence="3 4">
    <name type="scientific">Azospira oryzae</name>
    <dbReference type="NCBI Taxonomy" id="146939"/>
    <lineage>
        <taxon>Bacteria</taxon>
        <taxon>Pseudomonadati</taxon>
        <taxon>Pseudomonadota</taxon>
        <taxon>Betaproteobacteria</taxon>
        <taxon>Rhodocyclales</taxon>
        <taxon>Rhodocyclaceae</taxon>
        <taxon>Azospira</taxon>
    </lineage>
</organism>
<keyword evidence="2" id="KW-0472">Membrane</keyword>
<dbReference type="EMBL" id="SHKM01000001">
    <property type="protein sequence ID" value="RZT89325.1"/>
    <property type="molecule type" value="Genomic_DNA"/>
</dbReference>
<feature type="compositionally biased region" description="Basic and acidic residues" evidence="1">
    <location>
        <begin position="70"/>
        <end position="82"/>
    </location>
</feature>
<evidence type="ECO:0000313" key="3">
    <source>
        <dbReference type="EMBL" id="RZT89325.1"/>
    </source>
</evidence>
<evidence type="ECO:0000256" key="1">
    <source>
        <dbReference type="SAM" id="MobiDB-lite"/>
    </source>
</evidence>
<gene>
    <name evidence="3" type="ORF">EV678_0106</name>
</gene>
<comment type="caution">
    <text evidence="3">The sequence shown here is derived from an EMBL/GenBank/DDBJ whole genome shotgun (WGS) entry which is preliminary data.</text>
</comment>
<feature type="transmembrane region" description="Helical" evidence="2">
    <location>
        <begin position="24"/>
        <end position="43"/>
    </location>
</feature>